<accession>A0A4U8VVY0</accession>
<dbReference type="PANTHER" id="PTHR35368">
    <property type="entry name" value="HYDROPEROXIDE REDUCTASE"/>
    <property type="match status" value="1"/>
</dbReference>
<protein>
    <submittedName>
        <fullName evidence="1">OsmC-like protein</fullName>
    </submittedName>
</protein>
<organism evidence="1 2">
    <name type="scientific">Nocardia cyriacigeorgica</name>
    <dbReference type="NCBI Taxonomy" id="135487"/>
    <lineage>
        <taxon>Bacteria</taxon>
        <taxon>Bacillati</taxon>
        <taxon>Actinomycetota</taxon>
        <taxon>Actinomycetes</taxon>
        <taxon>Mycobacteriales</taxon>
        <taxon>Nocardiaceae</taxon>
        <taxon>Nocardia</taxon>
    </lineage>
</organism>
<name>A0A4U8VVY0_9NOCA</name>
<proteinExistence type="predicted"/>
<dbReference type="Proteomes" id="UP000290439">
    <property type="component" value="Chromosome"/>
</dbReference>
<dbReference type="Gene3D" id="3.30.300.20">
    <property type="match status" value="1"/>
</dbReference>
<dbReference type="RefSeq" id="WP_130916624.1">
    <property type="nucleotide sequence ID" value="NZ_JADLPI010000003.1"/>
</dbReference>
<dbReference type="InterPro" id="IPR052924">
    <property type="entry name" value="OsmC/Ohr_hydroprdx_reductase"/>
</dbReference>
<evidence type="ECO:0000313" key="2">
    <source>
        <dbReference type="Proteomes" id="UP000290439"/>
    </source>
</evidence>
<dbReference type="InterPro" id="IPR036102">
    <property type="entry name" value="OsmC/Ohrsf"/>
</dbReference>
<dbReference type="InterPro" id="IPR015946">
    <property type="entry name" value="KH_dom-like_a/b"/>
</dbReference>
<dbReference type="AlphaFoldDB" id="A0A4U8VVY0"/>
<sequence length="165" mass="17801">MSFADTVFRLRSAAVRAADRRQRFTATAEHRPGTATEMGVRIRRHSFVVDEPVAAGGGDAGPDPIGLALAALGTCQAVTYRFHAARLGIAIDALSVRVETELDLGPVFGLDEPAQPGRIRVLARVSGPADPSRYQELHRLVEQSCPVLAMMRGRQPVDSEVEIES</sequence>
<dbReference type="Pfam" id="PF02566">
    <property type="entry name" value="OsmC"/>
    <property type="match status" value="1"/>
</dbReference>
<dbReference type="SUPFAM" id="SSF82784">
    <property type="entry name" value="OsmC-like"/>
    <property type="match status" value="1"/>
</dbReference>
<evidence type="ECO:0000313" key="1">
    <source>
        <dbReference type="EMBL" id="VFA97830.1"/>
    </source>
</evidence>
<dbReference type="InterPro" id="IPR003718">
    <property type="entry name" value="OsmC/Ohr_fam"/>
</dbReference>
<dbReference type="PANTHER" id="PTHR35368:SF1">
    <property type="entry name" value="HYDROPEROXIDE REDUCTASE"/>
    <property type="match status" value="1"/>
</dbReference>
<reference evidence="1 2" key="1">
    <citation type="submission" date="2019-02" db="EMBL/GenBank/DDBJ databases">
        <authorList>
            <consortium name="Pathogen Informatics"/>
        </authorList>
    </citation>
    <scope>NUCLEOTIDE SEQUENCE [LARGE SCALE GENOMIC DNA]</scope>
    <source>
        <strain evidence="1 2">3012STDY6756504</strain>
    </source>
</reference>
<gene>
    <name evidence="1" type="ORF">NCTC10797_01595</name>
</gene>
<dbReference type="EMBL" id="LR215973">
    <property type="protein sequence ID" value="VFA97830.1"/>
    <property type="molecule type" value="Genomic_DNA"/>
</dbReference>